<dbReference type="Pfam" id="PF04082">
    <property type="entry name" value="Fungal_trans"/>
    <property type="match status" value="1"/>
</dbReference>
<sequence length="743" mass="82342">MSDSNDTAEVDLPPSPVSSGRRATTPSRPSGVPRISSRAVEGGTLACRRCHHRKKKCDRAKPYCSSCVKSRVDCVYDLIISDKSHPNFITDLLTETTAQRERIAYLERRLASLEPSKAASGSDPTKPVVQDSIDPIALLFQSDPATDTTPFVPSLDFSFPSSSAPDPSSGPTFAERIVRQVLTAELDRRETGYLLRGTIGQQLGTSQEQDDDGDSGDGSAPPGTCAPGQTQPASWSPKTTLTSWPPPTLARKLVDQFFCFTAGFYPIVERTDVENDLKDIYAATAPEAPNMSTYPNPDLRVYRLFMIFAIGCNLLEQRNSRLRMDSTPLRTYAFQHFTSVLRGDEITCLTGILLWAICSILDFSRLSPYAVLGIASRFAIEMGFHQERPDLPVEKQQARKRLFWSLFCMDRLVASTFTKAVCLPDQLITVRLPDHLSGSVMVQMEYMSATTFFHNMVLVRRMNGIVLHEVYLGAPGRNGDEVLARVRNQLDDWFHSVPRPPPPGPAHHLFFELYYNICLTTLYRPSPLFAHTHPMRMPALRKAAGRAIELYRQLHAERKMAQNYVHLYHIVSLAVALIYTLIESEGDPQNLQLSSWRREAVREVDVCENLLATFCVAWPGVSKFRDAFATLAADVKAKIAVPDQPAPTAPQQLQTWCAPAQLLSNTTTTAPDISLAQQILHPSPTTSQDAADQALWDSWTTPNPFATTADYQTLDVNVAGVGMDALLASVGLSGFDTTLDWQL</sequence>
<dbReference type="PROSITE" id="PS00463">
    <property type="entry name" value="ZN2_CY6_FUNGAL_1"/>
    <property type="match status" value="1"/>
</dbReference>
<evidence type="ECO:0000256" key="2">
    <source>
        <dbReference type="ARBA" id="ARBA00022723"/>
    </source>
</evidence>
<dbReference type="GO" id="GO:0043565">
    <property type="term" value="F:sequence-specific DNA binding"/>
    <property type="evidence" value="ECO:0007669"/>
    <property type="project" value="TreeGrafter"/>
</dbReference>
<dbReference type="GO" id="GO:0006351">
    <property type="term" value="P:DNA-templated transcription"/>
    <property type="evidence" value="ECO:0007669"/>
    <property type="project" value="InterPro"/>
</dbReference>
<keyword evidence="4" id="KW-0805">Transcription regulation</keyword>
<dbReference type="Pfam" id="PF00172">
    <property type="entry name" value="Zn_clus"/>
    <property type="match status" value="1"/>
</dbReference>
<evidence type="ECO:0000256" key="8">
    <source>
        <dbReference type="SAM" id="MobiDB-lite"/>
    </source>
</evidence>
<keyword evidence="3" id="KW-0862">Zinc</keyword>
<evidence type="ECO:0000256" key="5">
    <source>
        <dbReference type="ARBA" id="ARBA00023125"/>
    </source>
</evidence>
<evidence type="ECO:0000256" key="7">
    <source>
        <dbReference type="ARBA" id="ARBA00023242"/>
    </source>
</evidence>
<dbReference type="PANTHER" id="PTHR47782">
    <property type="entry name" value="ZN(II)2CYS6 TRANSCRIPTION FACTOR (EUROFUNG)-RELATED"/>
    <property type="match status" value="1"/>
</dbReference>
<comment type="subcellular location">
    <subcellularLocation>
        <location evidence="1">Nucleus</location>
    </subcellularLocation>
</comment>
<protein>
    <recommendedName>
        <fullName evidence="9">Zn(2)-C6 fungal-type domain-containing protein</fullName>
    </recommendedName>
</protein>
<evidence type="ECO:0000313" key="11">
    <source>
        <dbReference type="Proteomes" id="UP000279259"/>
    </source>
</evidence>
<accession>A0A427YSK2</accession>
<keyword evidence="6" id="KW-0804">Transcription</keyword>
<dbReference type="InterPro" id="IPR001138">
    <property type="entry name" value="Zn2Cys6_DnaBD"/>
</dbReference>
<dbReference type="SUPFAM" id="SSF57701">
    <property type="entry name" value="Zn2/Cys6 DNA-binding domain"/>
    <property type="match status" value="1"/>
</dbReference>
<feature type="compositionally biased region" description="Polar residues" evidence="8">
    <location>
        <begin position="227"/>
        <end position="241"/>
    </location>
</feature>
<dbReference type="STRING" id="1890683.A0A427YSK2"/>
<evidence type="ECO:0000313" key="10">
    <source>
        <dbReference type="EMBL" id="RSH94113.1"/>
    </source>
</evidence>
<proteinExistence type="predicted"/>
<name>A0A427YSK2_9TREE</name>
<evidence type="ECO:0000259" key="9">
    <source>
        <dbReference type="PROSITE" id="PS50048"/>
    </source>
</evidence>
<feature type="region of interest" description="Disordered" evidence="8">
    <location>
        <begin position="197"/>
        <end position="241"/>
    </location>
</feature>
<keyword evidence="7" id="KW-0539">Nucleus</keyword>
<dbReference type="GO" id="GO:0005634">
    <property type="term" value="C:nucleus"/>
    <property type="evidence" value="ECO:0007669"/>
    <property type="project" value="UniProtKB-SubCell"/>
</dbReference>
<dbReference type="GO" id="GO:0008270">
    <property type="term" value="F:zinc ion binding"/>
    <property type="evidence" value="ECO:0007669"/>
    <property type="project" value="InterPro"/>
</dbReference>
<dbReference type="Gene3D" id="4.10.240.10">
    <property type="entry name" value="Zn(2)-C6 fungal-type DNA-binding domain"/>
    <property type="match status" value="1"/>
</dbReference>
<dbReference type="AlphaFoldDB" id="A0A427YSK2"/>
<evidence type="ECO:0000256" key="3">
    <source>
        <dbReference type="ARBA" id="ARBA00022833"/>
    </source>
</evidence>
<dbReference type="InterPro" id="IPR052202">
    <property type="entry name" value="Yeast_MetPath_Reg"/>
</dbReference>
<dbReference type="PROSITE" id="PS50048">
    <property type="entry name" value="ZN2_CY6_FUNGAL_2"/>
    <property type="match status" value="1"/>
</dbReference>
<feature type="domain" description="Zn(2)-C6 fungal-type" evidence="9">
    <location>
        <begin position="46"/>
        <end position="76"/>
    </location>
</feature>
<dbReference type="OrthoDB" id="3364175at2759"/>
<dbReference type="SMART" id="SM00906">
    <property type="entry name" value="Fungal_trans"/>
    <property type="match status" value="1"/>
</dbReference>
<dbReference type="GO" id="GO:0000981">
    <property type="term" value="F:DNA-binding transcription factor activity, RNA polymerase II-specific"/>
    <property type="evidence" value="ECO:0007669"/>
    <property type="project" value="InterPro"/>
</dbReference>
<dbReference type="InterPro" id="IPR007219">
    <property type="entry name" value="XnlR_reg_dom"/>
</dbReference>
<dbReference type="GO" id="GO:0045944">
    <property type="term" value="P:positive regulation of transcription by RNA polymerase II"/>
    <property type="evidence" value="ECO:0007669"/>
    <property type="project" value="TreeGrafter"/>
</dbReference>
<feature type="compositionally biased region" description="Polar residues" evidence="8">
    <location>
        <begin position="17"/>
        <end position="28"/>
    </location>
</feature>
<dbReference type="EMBL" id="RSCD01000003">
    <property type="protein sequence ID" value="RSH94113.1"/>
    <property type="molecule type" value="Genomic_DNA"/>
</dbReference>
<dbReference type="SMART" id="SM00066">
    <property type="entry name" value="GAL4"/>
    <property type="match status" value="1"/>
</dbReference>
<comment type="caution">
    <text evidence="10">The sequence shown here is derived from an EMBL/GenBank/DDBJ whole genome shotgun (WGS) entry which is preliminary data.</text>
</comment>
<keyword evidence="5" id="KW-0238">DNA-binding</keyword>
<dbReference type="PANTHER" id="PTHR47782:SF12">
    <property type="entry name" value="ZN(II)2CYS6 TRANSCRIPTION FACTOR (EUROFUNG)"/>
    <property type="match status" value="1"/>
</dbReference>
<evidence type="ECO:0000256" key="6">
    <source>
        <dbReference type="ARBA" id="ARBA00023163"/>
    </source>
</evidence>
<dbReference type="CDD" id="cd12148">
    <property type="entry name" value="fungal_TF_MHR"/>
    <property type="match status" value="1"/>
</dbReference>
<dbReference type="InterPro" id="IPR036864">
    <property type="entry name" value="Zn2-C6_fun-type_DNA-bd_sf"/>
</dbReference>
<feature type="region of interest" description="Disordered" evidence="8">
    <location>
        <begin position="1"/>
        <end position="36"/>
    </location>
</feature>
<dbReference type="CDD" id="cd00067">
    <property type="entry name" value="GAL4"/>
    <property type="match status" value="1"/>
</dbReference>
<organism evidence="10 11">
    <name type="scientific">Saitozyma podzolica</name>
    <dbReference type="NCBI Taxonomy" id="1890683"/>
    <lineage>
        <taxon>Eukaryota</taxon>
        <taxon>Fungi</taxon>
        <taxon>Dikarya</taxon>
        <taxon>Basidiomycota</taxon>
        <taxon>Agaricomycotina</taxon>
        <taxon>Tremellomycetes</taxon>
        <taxon>Tremellales</taxon>
        <taxon>Trimorphomycetaceae</taxon>
        <taxon>Saitozyma</taxon>
    </lineage>
</organism>
<gene>
    <name evidence="10" type="ORF">EHS25_006767</name>
</gene>
<keyword evidence="2" id="KW-0479">Metal-binding</keyword>
<reference evidence="10 11" key="1">
    <citation type="submission" date="2018-11" db="EMBL/GenBank/DDBJ databases">
        <title>Genome sequence of Saitozyma podzolica DSM 27192.</title>
        <authorList>
            <person name="Aliyu H."/>
            <person name="Gorte O."/>
            <person name="Ochsenreither K."/>
        </authorList>
    </citation>
    <scope>NUCLEOTIDE SEQUENCE [LARGE SCALE GENOMIC DNA]</scope>
    <source>
        <strain evidence="10 11">DSM 27192</strain>
    </source>
</reference>
<evidence type="ECO:0000256" key="1">
    <source>
        <dbReference type="ARBA" id="ARBA00004123"/>
    </source>
</evidence>
<keyword evidence="11" id="KW-1185">Reference proteome</keyword>
<evidence type="ECO:0000256" key="4">
    <source>
        <dbReference type="ARBA" id="ARBA00023015"/>
    </source>
</evidence>
<dbReference type="Proteomes" id="UP000279259">
    <property type="component" value="Unassembled WGS sequence"/>
</dbReference>